<dbReference type="GO" id="GO:0003677">
    <property type="term" value="F:DNA binding"/>
    <property type="evidence" value="ECO:0007669"/>
    <property type="project" value="InterPro"/>
</dbReference>
<evidence type="ECO:0000256" key="2">
    <source>
        <dbReference type="SAM" id="MobiDB-lite"/>
    </source>
</evidence>
<dbReference type="PANTHER" id="PTHR23389:SF6">
    <property type="entry name" value="REPLICATION FACTOR C SUBUNIT 1"/>
    <property type="match status" value="1"/>
</dbReference>
<feature type="compositionally biased region" description="Basic residues" evidence="2">
    <location>
        <begin position="246"/>
        <end position="266"/>
    </location>
</feature>
<name>A0A7S2RET8_9STRA</name>
<evidence type="ECO:0000259" key="3">
    <source>
        <dbReference type="Pfam" id="PF08519"/>
    </source>
</evidence>
<dbReference type="EMBL" id="HBHI01011962">
    <property type="protein sequence ID" value="CAD9668036.1"/>
    <property type="molecule type" value="Transcribed_RNA"/>
</dbReference>
<protein>
    <recommendedName>
        <fullName evidence="3">DNA replication factor RFC1 C-terminal domain-containing protein</fullName>
    </recommendedName>
</protein>
<reference evidence="4" key="1">
    <citation type="submission" date="2021-01" db="EMBL/GenBank/DDBJ databases">
        <authorList>
            <person name="Corre E."/>
            <person name="Pelletier E."/>
            <person name="Niang G."/>
            <person name="Scheremetjew M."/>
            <person name="Finn R."/>
            <person name="Kale V."/>
            <person name="Holt S."/>
            <person name="Cochrane G."/>
            <person name="Meng A."/>
            <person name="Brown T."/>
            <person name="Cohen L."/>
        </authorList>
    </citation>
    <scope>NUCLEOTIDE SEQUENCE</scope>
    <source>
        <strain evidence="4">CCMP1452</strain>
    </source>
</reference>
<dbReference type="GO" id="GO:0005524">
    <property type="term" value="F:ATP binding"/>
    <property type="evidence" value="ECO:0007669"/>
    <property type="project" value="InterPro"/>
</dbReference>
<gene>
    <name evidence="4" type="ORF">EANT1437_LOCUS6137</name>
</gene>
<dbReference type="PANTHER" id="PTHR23389">
    <property type="entry name" value="CHROMOSOME TRANSMISSION FIDELITY FACTOR 18"/>
    <property type="match status" value="1"/>
</dbReference>
<dbReference type="GO" id="GO:0003689">
    <property type="term" value="F:DNA clamp loader activity"/>
    <property type="evidence" value="ECO:0007669"/>
    <property type="project" value="InterPro"/>
</dbReference>
<keyword evidence="1" id="KW-0235">DNA replication</keyword>
<evidence type="ECO:0000256" key="1">
    <source>
        <dbReference type="ARBA" id="ARBA00022705"/>
    </source>
</evidence>
<feature type="compositionally biased region" description="Acidic residues" evidence="2">
    <location>
        <begin position="220"/>
        <end position="239"/>
    </location>
</feature>
<dbReference type="SUPFAM" id="SSF48019">
    <property type="entry name" value="post-AAA+ oligomerization domain-like"/>
    <property type="match status" value="1"/>
</dbReference>
<feature type="domain" description="DNA replication factor RFC1 C-terminal" evidence="3">
    <location>
        <begin position="36"/>
        <end position="188"/>
    </location>
</feature>
<dbReference type="InterPro" id="IPR013725">
    <property type="entry name" value="DNA_replication_fac_RFC1_C"/>
</dbReference>
<sequence length="266" mass="30084">MVSQFQETKRNNDEEAELECLERMHAATLSMSDFAMAENSVRGGNQNWALLPLCSVLAVKTGHHIAGPNGGFLPGFPQFAGWLGKNSSRGRMMRLLKELNHHMNYQVSADTTELRLLYLPVLREYFMNLMLGKDGPKTDEVIQMMDEYGLDRDDLFENLDQFTLQSNPKRFSDLESKVKAAFTRQYNKGSHKSQALVEEQGITKTAKKKSKPVQSGELDVVNDDAEVEDDEEEDDDLDAEALSKIFKPKGRKPKPKPKTTKGKKKK</sequence>
<dbReference type="InterPro" id="IPR008921">
    <property type="entry name" value="DNA_pol3_clamp-load_cplx_C"/>
</dbReference>
<dbReference type="AlphaFoldDB" id="A0A7S2RET8"/>
<dbReference type="Pfam" id="PF08519">
    <property type="entry name" value="RFC1"/>
    <property type="match status" value="1"/>
</dbReference>
<feature type="region of interest" description="Disordered" evidence="2">
    <location>
        <begin position="207"/>
        <end position="266"/>
    </location>
</feature>
<dbReference type="GO" id="GO:0006260">
    <property type="term" value="P:DNA replication"/>
    <property type="evidence" value="ECO:0007669"/>
    <property type="project" value="UniProtKB-KW"/>
</dbReference>
<dbReference type="GO" id="GO:0005634">
    <property type="term" value="C:nucleus"/>
    <property type="evidence" value="ECO:0007669"/>
    <property type="project" value="TreeGrafter"/>
</dbReference>
<organism evidence="4">
    <name type="scientific">Eucampia antarctica</name>
    <dbReference type="NCBI Taxonomy" id="49252"/>
    <lineage>
        <taxon>Eukaryota</taxon>
        <taxon>Sar</taxon>
        <taxon>Stramenopiles</taxon>
        <taxon>Ochrophyta</taxon>
        <taxon>Bacillariophyta</taxon>
        <taxon>Mediophyceae</taxon>
        <taxon>Biddulphiophycidae</taxon>
        <taxon>Hemiaulales</taxon>
        <taxon>Hemiaulaceae</taxon>
        <taxon>Eucampia</taxon>
    </lineage>
</organism>
<accession>A0A7S2RET8</accession>
<evidence type="ECO:0000313" key="4">
    <source>
        <dbReference type="EMBL" id="CAD9668036.1"/>
    </source>
</evidence>
<proteinExistence type="predicted"/>
<dbReference type="GO" id="GO:0005663">
    <property type="term" value="C:DNA replication factor C complex"/>
    <property type="evidence" value="ECO:0007669"/>
    <property type="project" value="InterPro"/>
</dbReference>